<dbReference type="InterPro" id="IPR007563">
    <property type="entry name" value="DUF554"/>
</dbReference>
<evidence type="ECO:0000256" key="1">
    <source>
        <dbReference type="SAM" id="Phobius"/>
    </source>
</evidence>
<feature type="transmembrane region" description="Helical" evidence="1">
    <location>
        <begin position="35"/>
        <end position="51"/>
    </location>
</feature>
<dbReference type="Pfam" id="PF04474">
    <property type="entry name" value="DUF554"/>
    <property type="match status" value="1"/>
</dbReference>
<feature type="transmembrane region" description="Helical" evidence="1">
    <location>
        <begin position="213"/>
        <end position="230"/>
    </location>
</feature>
<keyword evidence="3" id="KW-1185">Reference proteome</keyword>
<comment type="caution">
    <text evidence="2">The sequence shown here is derived from an EMBL/GenBank/DDBJ whole genome shotgun (WGS) entry which is preliminary data.</text>
</comment>
<evidence type="ECO:0008006" key="4">
    <source>
        <dbReference type="Google" id="ProtNLM"/>
    </source>
</evidence>
<dbReference type="PANTHER" id="PTHR36111:SF2">
    <property type="entry name" value="INNER MEMBRANE PROTEIN"/>
    <property type="match status" value="1"/>
</dbReference>
<dbReference type="EMBL" id="JACHXK010000008">
    <property type="protein sequence ID" value="MBB3111592.1"/>
    <property type="molecule type" value="Genomic_DNA"/>
</dbReference>
<organism evidence="2 3">
    <name type="scientific">Paenibacillus phyllosphaerae</name>
    <dbReference type="NCBI Taxonomy" id="274593"/>
    <lineage>
        <taxon>Bacteria</taxon>
        <taxon>Bacillati</taxon>
        <taxon>Bacillota</taxon>
        <taxon>Bacilli</taxon>
        <taxon>Bacillales</taxon>
        <taxon>Paenibacillaceae</taxon>
        <taxon>Paenibacillus</taxon>
    </lineage>
</organism>
<sequence length="234" mass="24504">MVLWGALVNGLAIVAGSLAGRLLKRIPEGMKNTVMNGIGLTLIVLGVQMGLKSDSFVIVLLSLVIGAVIGEWIRLEDRFTAAGLWLERRIGSGTPGAISQGFITASLVFAVGAMAILGSLDSGMKHNHDILYAKSIMDGFIAIVLTTTLGIGVLFSAVPVLLYQGLIALFATQITRLVSDELMNVIIADLTSAGGMMILGIGLNLLGVTKIKVANLLPGIIVVVALVAITEKWL</sequence>
<proteinExistence type="predicted"/>
<dbReference type="Proteomes" id="UP000570361">
    <property type="component" value="Unassembled WGS sequence"/>
</dbReference>
<dbReference type="RefSeq" id="WP_183601470.1">
    <property type="nucleotide sequence ID" value="NZ_JACHXK010000008.1"/>
</dbReference>
<feature type="transmembrane region" description="Helical" evidence="1">
    <location>
        <begin position="140"/>
        <end position="170"/>
    </location>
</feature>
<feature type="transmembrane region" description="Helical" evidence="1">
    <location>
        <begin position="6"/>
        <end position="23"/>
    </location>
</feature>
<dbReference type="AlphaFoldDB" id="A0A7W5AZE1"/>
<keyword evidence="1" id="KW-1133">Transmembrane helix</keyword>
<keyword evidence="1" id="KW-0812">Transmembrane</keyword>
<feature type="transmembrane region" description="Helical" evidence="1">
    <location>
        <begin position="57"/>
        <end position="75"/>
    </location>
</feature>
<reference evidence="2 3" key="1">
    <citation type="submission" date="2020-08" db="EMBL/GenBank/DDBJ databases">
        <title>Genomic Encyclopedia of Type Strains, Phase III (KMG-III): the genomes of soil and plant-associated and newly described type strains.</title>
        <authorList>
            <person name="Whitman W."/>
        </authorList>
    </citation>
    <scope>NUCLEOTIDE SEQUENCE [LARGE SCALE GENOMIC DNA]</scope>
    <source>
        <strain evidence="2 3">CECT 5862</strain>
    </source>
</reference>
<feature type="transmembrane region" description="Helical" evidence="1">
    <location>
        <begin position="96"/>
        <end position="120"/>
    </location>
</feature>
<keyword evidence="1" id="KW-0472">Membrane</keyword>
<accession>A0A7W5AZE1</accession>
<gene>
    <name evidence="2" type="ORF">FHS18_003660</name>
</gene>
<evidence type="ECO:0000313" key="2">
    <source>
        <dbReference type="EMBL" id="MBB3111592.1"/>
    </source>
</evidence>
<evidence type="ECO:0000313" key="3">
    <source>
        <dbReference type="Proteomes" id="UP000570361"/>
    </source>
</evidence>
<feature type="transmembrane region" description="Helical" evidence="1">
    <location>
        <begin position="182"/>
        <end position="207"/>
    </location>
</feature>
<protein>
    <recommendedName>
        <fullName evidence="4">DUF554 domain-containing protein</fullName>
    </recommendedName>
</protein>
<name>A0A7W5AZE1_9BACL</name>
<dbReference type="PANTHER" id="PTHR36111">
    <property type="entry name" value="INNER MEMBRANE PROTEIN-RELATED"/>
    <property type="match status" value="1"/>
</dbReference>